<protein>
    <submittedName>
        <fullName evidence="1">Uncharacterized protein</fullName>
    </submittedName>
</protein>
<dbReference type="STRING" id="941907.SAMN06295910_1908"/>
<dbReference type="RefSeq" id="WP_085218559.1">
    <property type="nucleotide sequence ID" value="NZ_LT840185.1"/>
</dbReference>
<name>A0A1X7GJE8_9SPHN</name>
<keyword evidence="2" id="KW-1185">Reference proteome</keyword>
<evidence type="ECO:0000313" key="1">
    <source>
        <dbReference type="EMBL" id="SMF70617.1"/>
    </source>
</evidence>
<accession>A0A1X7GJE8</accession>
<sequence length="80" mass="8738">MSDAPASIRDTIALGVYDARPFVLYEPTGVMERGVRPARRFTMDEAPAFYRDEVYELADAIHARLLLTLPAAAPDEAAAA</sequence>
<organism evidence="1 2">
    <name type="scientific">Allosphingosinicella indica</name>
    <dbReference type="NCBI Taxonomy" id="941907"/>
    <lineage>
        <taxon>Bacteria</taxon>
        <taxon>Pseudomonadati</taxon>
        <taxon>Pseudomonadota</taxon>
        <taxon>Alphaproteobacteria</taxon>
        <taxon>Sphingomonadales</taxon>
        <taxon>Sphingomonadaceae</taxon>
        <taxon>Allosphingosinicella</taxon>
    </lineage>
</organism>
<reference evidence="2" key="1">
    <citation type="submission" date="2017-04" db="EMBL/GenBank/DDBJ databases">
        <authorList>
            <person name="Varghese N."/>
            <person name="Submissions S."/>
        </authorList>
    </citation>
    <scope>NUCLEOTIDE SEQUENCE [LARGE SCALE GENOMIC DNA]</scope>
    <source>
        <strain evidence="2">Dd16</strain>
    </source>
</reference>
<gene>
    <name evidence="1" type="ORF">SAMN06295910_1908</name>
</gene>
<dbReference type="EMBL" id="LT840185">
    <property type="protein sequence ID" value="SMF70617.1"/>
    <property type="molecule type" value="Genomic_DNA"/>
</dbReference>
<proteinExistence type="predicted"/>
<dbReference type="Proteomes" id="UP000192934">
    <property type="component" value="Chromosome I"/>
</dbReference>
<dbReference type="AlphaFoldDB" id="A0A1X7GJE8"/>
<evidence type="ECO:0000313" key="2">
    <source>
        <dbReference type="Proteomes" id="UP000192934"/>
    </source>
</evidence>